<dbReference type="PANTHER" id="PTHR44520">
    <property type="entry name" value="RESPONSE REGULATOR RCP1-RELATED"/>
    <property type="match status" value="1"/>
</dbReference>
<proteinExistence type="predicted"/>
<dbReference type="CDD" id="cd17557">
    <property type="entry name" value="REC_Rcp-like"/>
    <property type="match status" value="1"/>
</dbReference>
<protein>
    <submittedName>
        <fullName evidence="3">Response regulator</fullName>
    </submittedName>
</protein>
<keyword evidence="1" id="KW-0597">Phosphoprotein</keyword>
<gene>
    <name evidence="3" type="ORF">ACFOHL_08765</name>
</gene>
<evidence type="ECO:0000313" key="3">
    <source>
        <dbReference type="EMBL" id="MFC3121712.1"/>
    </source>
</evidence>
<feature type="modified residue" description="4-aspartylphosphate" evidence="1">
    <location>
        <position position="66"/>
    </location>
</feature>
<dbReference type="Gene3D" id="3.40.50.2300">
    <property type="match status" value="1"/>
</dbReference>
<evidence type="ECO:0000313" key="4">
    <source>
        <dbReference type="Proteomes" id="UP001595478"/>
    </source>
</evidence>
<accession>A0ABV7FN24</accession>
<dbReference type="EMBL" id="JBHRSW010000014">
    <property type="protein sequence ID" value="MFC3121712.1"/>
    <property type="molecule type" value="Genomic_DNA"/>
</dbReference>
<reference evidence="4" key="1">
    <citation type="journal article" date="2019" name="Int. J. Syst. Evol. Microbiol.">
        <title>The Global Catalogue of Microorganisms (GCM) 10K type strain sequencing project: providing services to taxonomists for standard genome sequencing and annotation.</title>
        <authorList>
            <consortium name="The Broad Institute Genomics Platform"/>
            <consortium name="The Broad Institute Genome Sequencing Center for Infectious Disease"/>
            <person name="Wu L."/>
            <person name="Ma J."/>
        </authorList>
    </citation>
    <scope>NUCLEOTIDE SEQUENCE [LARGE SCALE GENOMIC DNA]</scope>
    <source>
        <strain evidence="4">KCTC 52473</strain>
    </source>
</reference>
<name>A0ABV7FN24_9ALTE</name>
<dbReference type="PANTHER" id="PTHR44520:SF2">
    <property type="entry name" value="RESPONSE REGULATOR RCP1"/>
    <property type="match status" value="1"/>
</dbReference>
<dbReference type="InterPro" id="IPR011006">
    <property type="entry name" value="CheY-like_superfamily"/>
</dbReference>
<dbReference type="PROSITE" id="PS50110">
    <property type="entry name" value="RESPONSE_REGULATORY"/>
    <property type="match status" value="1"/>
</dbReference>
<comment type="caution">
    <text evidence="3">The sequence shown here is derived from an EMBL/GenBank/DDBJ whole genome shotgun (WGS) entry which is preliminary data.</text>
</comment>
<dbReference type="RefSeq" id="WP_376919847.1">
    <property type="nucleotide sequence ID" value="NZ_JBHRSW010000014.1"/>
</dbReference>
<sequence>MSAIRPIEILLVEDNPGDVMLTEEAFSAAKISNTLNVVRDGEEALAYLNKEAGFEDVVLPDLILLDLNLPKIDGREVLDKIKTSEKLKRIPVVVLTSSEAEQDVVKTYDLHANSYVVKPLDLDQFINVVSVVENFWFSVVTLPNTQS</sequence>
<dbReference type="SMART" id="SM00448">
    <property type="entry name" value="REC"/>
    <property type="match status" value="1"/>
</dbReference>
<dbReference type="InterPro" id="IPR052893">
    <property type="entry name" value="TCS_response_regulator"/>
</dbReference>
<evidence type="ECO:0000256" key="1">
    <source>
        <dbReference type="PROSITE-ProRule" id="PRU00169"/>
    </source>
</evidence>
<dbReference type="InterPro" id="IPR001789">
    <property type="entry name" value="Sig_transdc_resp-reg_receiver"/>
</dbReference>
<organism evidence="3 4">
    <name type="scientific">Agaribacter flavus</name>
    <dbReference type="NCBI Taxonomy" id="1902781"/>
    <lineage>
        <taxon>Bacteria</taxon>
        <taxon>Pseudomonadati</taxon>
        <taxon>Pseudomonadota</taxon>
        <taxon>Gammaproteobacteria</taxon>
        <taxon>Alteromonadales</taxon>
        <taxon>Alteromonadaceae</taxon>
        <taxon>Agaribacter</taxon>
    </lineage>
</organism>
<dbReference type="Pfam" id="PF00072">
    <property type="entry name" value="Response_reg"/>
    <property type="match status" value="1"/>
</dbReference>
<evidence type="ECO:0000259" key="2">
    <source>
        <dbReference type="PROSITE" id="PS50110"/>
    </source>
</evidence>
<dbReference type="SUPFAM" id="SSF52172">
    <property type="entry name" value="CheY-like"/>
    <property type="match status" value="1"/>
</dbReference>
<keyword evidence="4" id="KW-1185">Reference proteome</keyword>
<feature type="domain" description="Response regulatory" evidence="2">
    <location>
        <begin position="8"/>
        <end position="133"/>
    </location>
</feature>
<dbReference type="Proteomes" id="UP001595478">
    <property type="component" value="Unassembled WGS sequence"/>
</dbReference>